<proteinExistence type="predicted"/>
<feature type="compositionally biased region" description="Basic and acidic residues" evidence="1">
    <location>
        <begin position="14"/>
        <end position="36"/>
    </location>
</feature>
<feature type="region of interest" description="Disordered" evidence="1">
    <location>
        <begin position="1"/>
        <end position="36"/>
    </location>
</feature>
<dbReference type="Proteomes" id="UP000238274">
    <property type="component" value="Unassembled WGS sequence"/>
</dbReference>
<accession>A0A2S4UG53</accession>
<name>A0A2S4UG53_9BASI</name>
<dbReference type="EMBL" id="PKSM01000380">
    <property type="protein sequence ID" value="POV96181.1"/>
    <property type="molecule type" value="Genomic_DNA"/>
</dbReference>
<reference evidence="2 3" key="1">
    <citation type="submission" date="2017-12" db="EMBL/GenBank/DDBJ databases">
        <title>Gene loss provides genomic basis for host adaptation in cereal stripe rust fungi.</title>
        <authorList>
            <person name="Xia C."/>
        </authorList>
    </citation>
    <scope>NUCLEOTIDE SEQUENCE [LARGE SCALE GENOMIC DNA]</scope>
    <source>
        <strain evidence="2 3">93TX-2</strain>
    </source>
</reference>
<gene>
    <name evidence="2" type="ORF">PSHT_15286</name>
</gene>
<dbReference type="VEuPathDB" id="FungiDB:PSTT_12208"/>
<reference evidence="3" key="3">
    <citation type="journal article" date="2018" name="Mol. Plant Microbe Interact.">
        <title>Genome sequence resources for the wheat stripe rust pathogen (Puccinia striiformis f. sp. tritici) and the barley stripe rust pathogen (Puccinia striiformis f. sp. hordei).</title>
        <authorList>
            <person name="Xia C."/>
            <person name="Wang M."/>
            <person name="Yin C."/>
            <person name="Cornejo O.E."/>
            <person name="Hulbert S.H."/>
            <person name="Chen X."/>
        </authorList>
    </citation>
    <scope>NUCLEOTIDE SEQUENCE [LARGE SCALE GENOMIC DNA]</scope>
    <source>
        <strain evidence="3">93TX-2</strain>
    </source>
</reference>
<evidence type="ECO:0000256" key="1">
    <source>
        <dbReference type="SAM" id="MobiDB-lite"/>
    </source>
</evidence>
<sequence length="70" mass="7985">MGPKHSDSSSIHNRSRESHESSTVDHPLSEQQERKYQKLIHPTVGVLTVLSINKRLEPNLGSFRPFVRHA</sequence>
<evidence type="ECO:0000313" key="3">
    <source>
        <dbReference type="Proteomes" id="UP000238274"/>
    </source>
</evidence>
<reference evidence="3" key="2">
    <citation type="journal article" date="2018" name="BMC Genomics">
        <title>Genomic insights into host adaptation between the wheat stripe rust pathogen (Puccinia striiformis f. sp. tritici) and the barley stripe rust pathogen (Puccinia striiformis f. sp. hordei).</title>
        <authorList>
            <person name="Xia C."/>
            <person name="Wang M."/>
            <person name="Yin C."/>
            <person name="Cornejo O.E."/>
            <person name="Hulbert S.H."/>
            <person name="Chen X."/>
        </authorList>
    </citation>
    <scope>NUCLEOTIDE SEQUENCE [LARGE SCALE GENOMIC DNA]</scope>
    <source>
        <strain evidence="3">93TX-2</strain>
    </source>
</reference>
<protein>
    <submittedName>
        <fullName evidence="2">Uncharacterized protein</fullName>
    </submittedName>
</protein>
<organism evidence="2 3">
    <name type="scientific">Puccinia striiformis</name>
    <dbReference type="NCBI Taxonomy" id="27350"/>
    <lineage>
        <taxon>Eukaryota</taxon>
        <taxon>Fungi</taxon>
        <taxon>Dikarya</taxon>
        <taxon>Basidiomycota</taxon>
        <taxon>Pucciniomycotina</taxon>
        <taxon>Pucciniomycetes</taxon>
        <taxon>Pucciniales</taxon>
        <taxon>Pucciniaceae</taxon>
        <taxon>Puccinia</taxon>
    </lineage>
</organism>
<dbReference type="VEuPathDB" id="FungiDB:PSHT_15286"/>
<dbReference type="AlphaFoldDB" id="A0A2S4UG53"/>
<evidence type="ECO:0000313" key="2">
    <source>
        <dbReference type="EMBL" id="POV96181.1"/>
    </source>
</evidence>
<comment type="caution">
    <text evidence="2">The sequence shown here is derived from an EMBL/GenBank/DDBJ whole genome shotgun (WGS) entry which is preliminary data.</text>
</comment>
<keyword evidence="3" id="KW-1185">Reference proteome</keyword>